<evidence type="ECO:0000256" key="6">
    <source>
        <dbReference type="ARBA" id="ARBA00022741"/>
    </source>
</evidence>
<reference evidence="17" key="1">
    <citation type="submission" date="2013-12" db="EMBL/GenBank/DDBJ databases">
        <authorList>
            <person name="Aslett M."/>
        </authorList>
    </citation>
    <scope>NUCLEOTIDE SEQUENCE [LARGE SCALE GENOMIC DNA]</scope>
    <source>
        <strain evidence="17">Lindley</strain>
    </source>
</reference>
<dbReference type="PANTHER" id="PTHR11255:SF48">
    <property type="entry name" value="DIACYLGLYCEROL KINASE 1"/>
    <property type="match status" value="1"/>
</dbReference>
<comment type="catalytic activity">
    <reaction evidence="1 12">
        <text>a 1,2-diacyl-sn-glycerol + ATP = a 1,2-diacyl-sn-glycero-3-phosphate + ADP + H(+)</text>
        <dbReference type="Rhea" id="RHEA:10272"/>
        <dbReference type="ChEBI" id="CHEBI:15378"/>
        <dbReference type="ChEBI" id="CHEBI:17815"/>
        <dbReference type="ChEBI" id="CHEBI:30616"/>
        <dbReference type="ChEBI" id="CHEBI:58608"/>
        <dbReference type="ChEBI" id="CHEBI:456216"/>
        <dbReference type="EC" id="2.7.1.107"/>
    </reaction>
</comment>
<feature type="domain" description="EF-hand" evidence="16">
    <location>
        <begin position="174"/>
        <end position="209"/>
    </location>
</feature>
<evidence type="ECO:0000313" key="17">
    <source>
        <dbReference type="Proteomes" id="UP000050741"/>
    </source>
</evidence>
<organism evidence="17 18">
    <name type="scientific">Globodera pallida</name>
    <name type="common">Potato cyst nematode worm</name>
    <name type="synonym">Heterodera pallida</name>
    <dbReference type="NCBI Taxonomy" id="36090"/>
    <lineage>
        <taxon>Eukaryota</taxon>
        <taxon>Metazoa</taxon>
        <taxon>Ecdysozoa</taxon>
        <taxon>Nematoda</taxon>
        <taxon>Chromadorea</taxon>
        <taxon>Rhabditida</taxon>
        <taxon>Tylenchina</taxon>
        <taxon>Tylenchomorpha</taxon>
        <taxon>Tylenchoidea</taxon>
        <taxon>Heteroderidae</taxon>
        <taxon>Heteroderinae</taxon>
        <taxon>Globodera</taxon>
    </lineage>
</organism>
<dbReference type="Gene3D" id="1.10.238.110">
    <property type="entry name" value="Diacylglycerol kinase alpha"/>
    <property type="match status" value="1"/>
</dbReference>
<name>A0A183BW26_GLOPA</name>
<evidence type="ECO:0000256" key="5">
    <source>
        <dbReference type="ARBA" id="ARBA00022737"/>
    </source>
</evidence>
<dbReference type="InterPro" id="IPR029477">
    <property type="entry name" value="DAG_kinase_typeI_N"/>
</dbReference>
<dbReference type="GO" id="GO:0005524">
    <property type="term" value="F:ATP binding"/>
    <property type="evidence" value="ECO:0007669"/>
    <property type="project" value="UniProtKB-KW"/>
</dbReference>
<dbReference type="SUPFAM" id="SSF111331">
    <property type="entry name" value="NAD kinase/diacylglycerol kinase-like"/>
    <property type="match status" value="1"/>
</dbReference>
<evidence type="ECO:0000256" key="9">
    <source>
        <dbReference type="ARBA" id="ARBA00022833"/>
    </source>
</evidence>
<dbReference type="GO" id="GO:0008270">
    <property type="term" value="F:zinc ion binding"/>
    <property type="evidence" value="ECO:0007669"/>
    <property type="project" value="UniProtKB-KW"/>
</dbReference>
<evidence type="ECO:0000313" key="18">
    <source>
        <dbReference type="WBParaSite" id="GPLIN_000481400"/>
    </source>
</evidence>
<dbReference type="EC" id="2.7.1.107" evidence="12"/>
<accession>A0A183BW26</accession>
<comment type="similarity">
    <text evidence="2 12">Belongs to the eukaryotic diacylglycerol kinase family.</text>
</comment>
<dbReference type="PROSITE" id="PS50146">
    <property type="entry name" value="DAGK"/>
    <property type="match status" value="1"/>
</dbReference>
<feature type="domain" description="DAGKc" evidence="15">
    <location>
        <begin position="439"/>
        <end position="574"/>
    </location>
</feature>
<evidence type="ECO:0000256" key="13">
    <source>
        <dbReference type="SAM" id="MobiDB-lite"/>
    </source>
</evidence>
<dbReference type="CDD" id="cd20799">
    <property type="entry name" value="C1_DGK_typeI_rpt1"/>
    <property type="match status" value="1"/>
</dbReference>
<evidence type="ECO:0000259" key="14">
    <source>
        <dbReference type="PROSITE" id="PS50081"/>
    </source>
</evidence>
<dbReference type="InterPro" id="IPR046349">
    <property type="entry name" value="C1-like_sf"/>
</dbReference>
<keyword evidence="11 12" id="KW-0067">ATP-binding</keyword>
<dbReference type="Pfam" id="PF00781">
    <property type="entry name" value="DAGK_cat"/>
    <property type="match status" value="1"/>
</dbReference>
<sequence length="653" mass="73759">MLLSPEQFARLIEYASYSSHKLLDMLAEFSHPEGMFFRYLSPDLQTIGFEGFTSFINCYFGAELPADLSQQLFLSFCNSSNGQSQSERRPSLIEGAIKSVKNAFNQRPPLSEKSAGRKKSSKVDRHQRQQDAGAANGPSGNNCLELLLPVPDLEDKRIPLKPLVCYLSLLEGAPPEDKLEFVFHVYDSDGNGYLDSKEIESIIEQMMNVAQYQQWDTIELEPILRQMMHEIDYDNDGIVSLDEWKRGGTQTIPLLVLLGFDTEMKEDGCHIWRLRHFSKPTYCNVCLTMLVGWGGKQGLACSLCKYTVHERCVHSASNNCIHTYNPSKRAADNNGESLVQDHRWMESNCAGKCAKCKANLHSKCIPLWPNACDFGQLANHLLPPVHIIPTFMDRSCSISTNSRPHHHNHSQTAQPGTNSDSSTGGGFLQLKVIPLPPNSRCRPLLVLINPKSGGRQGERIFRKFQYLLNPRQVYNLCKDGPEPGLNLFKSMKHYNILVCGGDGTVGWVLESMDKIAYGDSRPPVAVLPLGTGNDLARCLKWGGGYENEPLQTILQSIERSSQVLMDRWQITIEQSRRSDKGDPQPYQIINNYFSIGVDASIAHRFHVMREKYPEKFNSRMRNKLWYFELGTSETLSSSCKNLHEQIDILVYLI</sequence>
<dbReference type="InterPro" id="IPR017438">
    <property type="entry name" value="ATP-NAD_kinase_N"/>
</dbReference>
<feature type="domain" description="EF-hand" evidence="16">
    <location>
        <begin position="219"/>
        <end position="254"/>
    </location>
</feature>
<dbReference type="FunFam" id="3.40.50.10330:FF:000003">
    <property type="entry name" value="Diacylglycerol kinase"/>
    <property type="match status" value="1"/>
</dbReference>
<dbReference type="GO" id="GO:0005886">
    <property type="term" value="C:plasma membrane"/>
    <property type="evidence" value="ECO:0007669"/>
    <property type="project" value="TreeGrafter"/>
</dbReference>
<reference evidence="18" key="3">
    <citation type="submission" date="2016-06" db="UniProtKB">
        <authorList>
            <consortium name="WormBaseParasite"/>
        </authorList>
    </citation>
    <scope>IDENTIFICATION</scope>
</reference>
<dbReference type="PANTHER" id="PTHR11255">
    <property type="entry name" value="DIACYLGLYCEROL KINASE"/>
    <property type="match status" value="1"/>
</dbReference>
<dbReference type="FunFam" id="1.10.238.10:FF:000017">
    <property type="entry name" value="Diacylglycerol kinase"/>
    <property type="match status" value="1"/>
</dbReference>
<keyword evidence="5" id="KW-0677">Repeat</keyword>
<feature type="compositionally biased region" description="Polar residues" evidence="13">
    <location>
        <begin position="410"/>
        <end position="422"/>
    </location>
</feature>
<evidence type="ECO:0000256" key="2">
    <source>
        <dbReference type="ARBA" id="ARBA00009280"/>
    </source>
</evidence>
<proteinExistence type="inferred from homology"/>
<dbReference type="CDD" id="cd00051">
    <property type="entry name" value="EFh"/>
    <property type="match status" value="1"/>
</dbReference>
<keyword evidence="9" id="KW-0862">Zinc</keyword>
<dbReference type="SMART" id="SM00046">
    <property type="entry name" value="DAGKc"/>
    <property type="match status" value="1"/>
</dbReference>
<dbReference type="PROSITE" id="PS50081">
    <property type="entry name" value="ZF_DAG_PE_2"/>
    <property type="match status" value="1"/>
</dbReference>
<dbReference type="Gene3D" id="3.40.50.10330">
    <property type="entry name" value="Probable inorganic polyphosphate/atp-NAD kinase, domain 1"/>
    <property type="match status" value="1"/>
</dbReference>
<dbReference type="Pfam" id="PF00609">
    <property type="entry name" value="DAGK_acc"/>
    <property type="match status" value="1"/>
</dbReference>
<dbReference type="Pfam" id="PF14513">
    <property type="entry name" value="DAG_kinase_N"/>
    <property type="match status" value="1"/>
</dbReference>
<dbReference type="InterPro" id="IPR000756">
    <property type="entry name" value="Diacylglycerol_kin_accessory"/>
</dbReference>
<feature type="region of interest" description="Disordered" evidence="13">
    <location>
        <begin position="107"/>
        <end position="137"/>
    </location>
</feature>
<reference evidence="17" key="2">
    <citation type="submission" date="2014-05" db="EMBL/GenBank/DDBJ databases">
        <title>The genome and life-stage specific transcriptomes of Globodera pallida elucidate key aspects of plant parasitism by a cyst nematode.</title>
        <authorList>
            <person name="Cotton J.A."/>
            <person name="Lilley C.J."/>
            <person name="Jones L.M."/>
            <person name="Kikuchi T."/>
            <person name="Reid A.J."/>
            <person name="Thorpe P."/>
            <person name="Tsai I.J."/>
            <person name="Beasley H."/>
            <person name="Blok V."/>
            <person name="Cock P.J.A."/>
            <person name="Van den Akker S.E."/>
            <person name="Holroyd N."/>
            <person name="Hunt M."/>
            <person name="Mantelin S."/>
            <person name="Naghra H."/>
            <person name="Pain A."/>
            <person name="Palomares-Rius J.E."/>
            <person name="Zarowiecki M."/>
            <person name="Berriman M."/>
            <person name="Jones J.T."/>
            <person name="Urwin P.E."/>
        </authorList>
    </citation>
    <scope>NUCLEOTIDE SEQUENCE [LARGE SCALE GENOMIC DNA]</scope>
    <source>
        <strain evidence="17">Lindley</strain>
    </source>
</reference>
<dbReference type="InterPro" id="IPR011992">
    <property type="entry name" value="EF-hand-dom_pair"/>
</dbReference>
<dbReference type="InterPro" id="IPR018247">
    <property type="entry name" value="EF_Hand_1_Ca_BS"/>
</dbReference>
<dbReference type="GO" id="GO:0004143">
    <property type="term" value="F:ATP-dependent diacylglycerol kinase activity"/>
    <property type="evidence" value="ECO:0007669"/>
    <property type="project" value="UniProtKB-EC"/>
</dbReference>
<evidence type="ECO:0000256" key="7">
    <source>
        <dbReference type="ARBA" id="ARBA00022771"/>
    </source>
</evidence>
<dbReference type="SUPFAM" id="SSF47473">
    <property type="entry name" value="EF-hand"/>
    <property type="match status" value="2"/>
</dbReference>
<feature type="domain" description="Phorbol-ester/DAG-type" evidence="14">
    <location>
        <begin position="269"/>
        <end position="320"/>
    </location>
</feature>
<dbReference type="GO" id="GO:0005509">
    <property type="term" value="F:calcium ion binding"/>
    <property type="evidence" value="ECO:0007669"/>
    <property type="project" value="InterPro"/>
</dbReference>
<dbReference type="PROSITE" id="PS00479">
    <property type="entry name" value="ZF_DAG_PE_1"/>
    <property type="match status" value="1"/>
</dbReference>
<dbReference type="InterPro" id="IPR038199">
    <property type="entry name" value="DGK_typeI_N_sf"/>
</dbReference>
<dbReference type="FunFam" id="3.30.60.20:FF:000089">
    <property type="entry name" value="Diacylglycerol kinase"/>
    <property type="match status" value="1"/>
</dbReference>
<keyword evidence="3 12" id="KW-0808">Transferase</keyword>
<dbReference type="Proteomes" id="UP000050741">
    <property type="component" value="Unassembled WGS sequence"/>
</dbReference>
<evidence type="ECO:0000259" key="16">
    <source>
        <dbReference type="PROSITE" id="PS50222"/>
    </source>
</evidence>
<dbReference type="SUPFAM" id="SSF57889">
    <property type="entry name" value="Cysteine-rich domain"/>
    <property type="match status" value="2"/>
</dbReference>
<dbReference type="AlphaFoldDB" id="A0A183BW26"/>
<keyword evidence="8 12" id="KW-0418">Kinase</keyword>
<dbReference type="InterPro" id="IPR001206">
    <property type="entry name" value="Diacylglycerol_kinase_cat_dom"/>
</dbReference>
<dbReference type="InterPro" id="IPR037607">
    <property type="entry name" value="DGK"/>
</dbReference>
<evidence type="ECO:0000256" key="3">
    <source>
        <dbReference type="ARBA" id="ARBA00022679"/>
    </source>
</evidence>
<keyword evidence="10" id="KW-0106">Calcium</keyword>
<protein>
    <recommendedName>
        <fullName evidence="12">Diacylglycerol kinase</fullName>
        <shortName evidence="12">DAG kinase</shortName>
        <ecNumber evidence="12">2.7.1.107</ecNumber>
    </recommendedName>
</protein>
<dbReference type="InterPro" id="IPR002219">
    <property type="entry name" value="PKC_DAG/PE"/>
</dbReference>
<keyword evidence="7" id="KW-0863">Zinc-finger</keyword>
<keyword evidence="4" id="KW-0479">Metal-binding</keyword>
<evidence type="ECO:0000259" key="15">
    <source>
        <dbReference type="PROSITE" id="PS50146"/>
    </source>
</evidence>
<dbReference type="SMART" id="SM00054">
    <property type="entry name" value="EFh"/>
    <property type="match status" value="2"/>
</dbReference>
<dbReference type="Pfam" id="PF00130">
    <property type="entry name" value="C1_1"/>
    <property type="match status" value="1"/>
</dbReference>
<evidence type="ECO:0000256" key="8">
    <source>
        <dbReference type="ARBA" id="ARBA00022777"/>
    </source>
</evidence>
<dbReference type="InterPro" id="IPR016064">
    <property type="entry name" value="NAD/diacylglycerol_kinase_sf"/>
</dbReference>
<keyword evidence="17" id="KW-1185">Reference proteome</keyword>
<keyword evidence="6 12" id="KW-0547">Nucleotide-binding</keyword>
<dbReference type="GO" id="GO:0007200">
    <property type="term" value="P:phospholipase C-activating G protein-coupled receptor signaling pathway"/>
    <property type="evidence" value="ECO:0007669"/>
    <property type="project" value="InterPro"/>
</dbReference>
<dbReference type="SMART" id="SM00045">
    <property type="entry name" value="DAGKa"/>
    <property type="match status" value="1"/>
</dbReference>
<dbReference type="PROSITE" id="PS00018">
    <property type="entry name" value="EF_HAND_1"/>
    <property type="match status" value="2"/>
</dbReference>
<evidence type="ECO:0000256" key="11">
    <source>
        <dbReference type="ARBA" id="ARBA00022840"/>
    </source>
</evidence>
<dbReference type="Gene3D" id="1.10.238.10">
    <property type="entry name" value="EF-hand"/>
    <property type="match status" value="1"/>
</dbReference>
<dbReference type="Gene3D" id="3.30.60.20">
    <property type="match status" value="1"/>
</dbReference>
<evidence type="ECO:0000256" key="1">
    <source>
        <dbReference type="ARBA" id="ARBA00001383"/>
    </source>
</evidence>
<evidence type="ECO:0000256" key="10">
    <source>
        <dbReference type="ARBA" id="ARBA00022837"/>
    </source>
</evidence>
<dbReference type="InterPro" id="IPR002048">
    <property type="entry name" value="EF_hand_dom"/>
</dbReference>
<dbReference type="Pfam" id="PF13499">
    <property type="entry name" value="EF-hand_7"/>
    <property type="match status" value="1"/>
</dbReference>
<dbReference type="SMART" id="SM00109">
    <property type="entry name" value="C1"/>
    <property type="match status" value="1"/>
</dbReference>
<evidence type="ECO:0000256" key="12">
    <source>
        <dbReference type="RuleBase" id="RU361128"/>
    </source>
</evidence>
<evidence type="ECO:0000256" key="4">
    <source>
        <dbReference type="ARBA" id="ARBA00022723"/>
    </source>
</evidence>
<dbReference type="WBParaSite" id="GPLIN_000481400">
    <property type="protein sequence ID" value="GPLIN_000481400"/>
    <property type="gene ID" value="GPLIN_000481400"/>
</dbReference>
<dbReference type="PROSITE" id="PS50222">
    <property type="entry name" value="EF_HAND_2"/>
    <property type="match status" value="2"/>
</dbReference>
<feature type="region of interest" description="Disordered" evidence="13">
    <location>
        <begin position="399"/>
        <end position="422"/>
    </location>
</feature>